<evidence type="ECO:0000313" key="4">
    <source>
        <dbReference type="Proteomes" id="UP000826271"/>
    </source>
</evidence>
<feature type="domain" description="Protein kinase" evidence="2">
    <location>
        <begin position="1"/>
        <end position="204"/>
    </location>
</feature>
<evidence type="ECO:0000259" key="2">
    <source>
        <dbReference type="PROSITE" id="PS50011"/>
    </source>
</evidence>
<dbReference type="InterPro" id="IPR000719">
    <property type="entry name" value="Prot_kinase_dom"/>
</dbReference>
<comment type="caution">
    <text evidence="3">The sequence shown here is derived from an EMBL/GenBank/DDBJ whole genome shotgun (WGS) entry which is preliminary data.</text>
</comment>
<dbReference type="PROSITE" id="PS50011">
    <property type="entry name" value="PROTEIN_KINASE_DOM"/>
    <property type="match status" value="1"/>
</dbReference>
<protein>
    <recommendedName>
        <fullName evidence="2">Protein kinase domain-containing protein</fullName>
    </recommendedName>
</protein>
<dbReference type="Gene3D" id="1.10.510.10">
    <property type="entry name" value="Transferase(Phosphotransferase) domain 1"/>
    <property type="match status" value="1"/>
</dbReference>
<dbReference type="FunFam" id="1.10.510.10:FF:000355">
    <property type="entry name" value="Integrin-linked protein kinase family"/>
    <property type="match status" value="1"/>
</dbReference>
<sequence>MYSFTSLAVPSLIFAVNFQGNLASYLQKKGRVSPSKALRFALEIARGMNYLHECKPEPILHCDLKPKNILLDFGGQLKVAGFGVIRLSTISPDKAKLAHPDAIDRSSYYVAPEIYKDEIFNRSVDVYSFGLMLYEMMEGSPPFSSKSPDEVAKLICLEGKRPTFKSKSKAFPIEIKELIEECWHPDCVVRPTFSEIIVRLDKIVMNCTKNGWWKDTFKLPCSKDSNNSGSTEQTGLLITGHKLNGQNYLQWSHSVMMFISGCGKDDYLIGAASQLASGIQTKEIWDAARETYSDTEDTAEAFEIEGILHDFHQAIKPLPNIREVASEVRREESRRKVMMSTNQPAPEGSALAARGPPYPANDNRKSWQCYFYRGNPCISFT</sequence>
<gene>
    <name evidence="3" type="ORF">BUALT_Bualt09G0003500</name>
</gene>
<dbReference type="InterPro" id="IPR051681">
    <property type="entry name" value="Ser/Thr_Kinases-Pseudokinases"/>
</dbReference>
<dbReference type="Proteomes" id="UP000826271">
    <property type="component" value="Unassembled WGS sequence"/>
</dbReference>
<dbReference type="InterPro" id="IPR001245">
    <property type="entry name" value="Ser-Thr/Tyr_kinase_cat_dom"/>
</dbReference>
<accession>A0AAV6X9H0</accession>
<keyword evidence="4" id="KW-1185">Reference proteome</keyword>
<name>A0AAV6X9H0_9LAMI</name>
<dbReference type="AlphaFoldDB" id="A0AAV6X9H0"/>
<dbReference type="Pfam" id="PF14244">
    <property type="entry name" value="Retrotran_gag_3"/>
    <property type="match status" value="1"/>
</dbReference>
<evidence type="ECO:0000313" key="3">
    <source>
        <dbReference type="EMBL" id="KAG8375865.1"/>
    </source>
</evidence>
<organism evidence="3 4">
    <name type="scientific">Buddleja alternifolia</name>
    <dbReference type="NCBI Taxonomy" id="168488"/>
    <lineage>
        <taxon>Eukaryota</taxon>
        <taxon>Viridiplantae</taxon>
        <taxon>Streptophyta</taxon>
        <taxon>Embryophyta</taxon>
        <taxon>Tracheophyta</taxon>
        <taxon>Spermatophyta</taxon>
        <taxon>Magnoliopsida</taxon>
        <taxon>eudicotyledons</taxon>
        <taxon>Gunneridae</taxon>
        <taxon>Pentapetalae</taxon>
        <taxon>asterids</taxon>
        <taxon>lamiids</taxon>
        <taxon>Lamiales</taxon>
        <taxon>Scrophulariaceae</taxon>
        <taxon>Buddlejeae</taxon>
        <taxon>Buddleja</taxon>
    </lineage>
</organism>
<evidence type="ECO:0000256" key="1">
    <source>
        <dbReference type="SAM" id="MobiDB-lite"/>
    </source>
</evidence>
<proteinExistence type="predicted"/>
<dbReference type="PROSITE" id="PS00108">
    <property type="entry name" value="PROTEIN_KINASE_ST"/>
    <property type="match status" value="1"/>
</dbReference>
<dbReference type="SMART" id="SM00220">
    <property type="entry name" value="S_TKc"/>
    <property type="match status" value="1"/>
</dbReference>
<reference evidence="3" key="1">
    <citation type="submission" date="2019-10" db="EMBL/GenBank/DDBJ databases">
        <authorList>
            <person name="Zhang R."/>
            <person name="Pan Y."/>
            <person name="Wang J."/>
            <person name="Ma R."/>
            <person name="Yu S."/>
        </authorList>
    </citation>
    <scope>NUCLEOTIDE SEQUENCE</scope>
    <source>
        <strain evidence="3">LA-IB0</strain>
        <tissue evidence="3">Leaf</tissue>
    </source>
</reference>
<dbReference type="InterPro" id="IPR029472">
    <property type="entry name" value="Copia-like_N"/>
</dbReference>
<dbReference type="GO" id="GO:0005524">
    <property type="term" value="F:ATP binding"/>
    <property type="evidence" value="ECO:0007669"/>
    <property type="project" value="InterPro"/>
</dbReference>
<dbReference type="EMBL" id="WHWC01000009">
    <property type="protein sequence ID" value="KAG8375865.1"/>
    <property type="molecule type" value="Genomic_DNA"/>
</dbReference>
<feature type="region of interest" description="Disordered" evidence="1">
    <location>
        <begin position="332"/>
        <end position="356"/>
    </location>
</feature>
<dbReference type="InterPro" id="IPR011009">
    <property type="entry name" value="Kinase-like_dom_sf"/>
</dbReference>
<dbReference type="SUPFAM" id="SSF56112">
    <property type="entry name" value="Protein kinase-like (PK-like)"/>
    <property type="match status" value="1"/>
</dbReference>
<dbReference type="Pfam" id="PF07714">
    <property type="entry name" value="PK_Tyr_Ser-Thr"/>
    <property type="match status" value="1"/>
</dbReference>
<dbReference type="GO" id="GO:0004674">
    <property type="term" value="F:protein serine/threonine kinase activity"/>
    <property type="evidence" value="ECO:0007669"/>
    <property type="project" value="TreeGrafter"/>
</dbReference>
<dbReference type="InterPro" id="IPR008271">
    <property type="entry name" value="Ser/Thr_kinase_AS"/>
</dbReference>
<dbReference type="PANTHER" id="PTHR44329">
    <property type="entry name" value="SERINE/THREONINE-PROTEIN KINASE TNNI3K-RELATED"/>
    <property type="match status" value="1"/>
</dbReference>
<dbReference type="PANTHER" id="PTHR44329:SF7">
    <property type="entry name" value="OS02G0608500 PROTEIN"/>
    <property type="match status" value="1"/>
</dbReference>